<dbReference type="EMBL" id="VYQF01000012">
    <property type="protein sequence ID" value="KAA9035509.1"/>
    <property type="molecule type" value="Genomic_DNA"/>
</dbReference>
<keyword evidence="6" id="KW-1185">Reference proteome</keyword>
<dbReference type="AlphaFoldDB" id="A0A5J5ICH7"/>
<evidence type="ECO:0000256" key="3">
    <source>
        <dbReference type="ARBA" id="ARBA00023125"/>
    </source>
</evidence>
<keyword evidence="2" id="KW-0226">DNA condensation</keyword>
<dbReference type="SMART" id="SM00411">
    <property type="entry name" value="BHL"/>
    <property type="match status" value="1"/>
</dbReference>
<accession>A0A5J5ICH7</accession>
<dbReference type="Pfam" id="PF00216">
    <property type="entry name" value="Bac_DNA_binding"/>
    <property type="match status" value="1"/>
</dbReference>
<dbReference type="CDD" id="cd13831">
    <property type="entry name" value="HU"/>
    <property type="match status" value="1"/>
</dbReference>
<dbReference type="GO" id="GO:0030527">
    <property type="term" value="F:structural constituent of chromatin"/>
    <property type="evidence" value="ECO:0007669"/>
    <property type="project" value="InterPro"/>
</dbReference>
<organism evidence="5 6">
    <name type="scientific">Ginsengibacter hankyongi</name>
    <dbReference type="NCBI Taxonomy" id="2607284"/>
    <lineage>
        <taxon>Bacteria</taxon>
        <taxon>Pseudomonadati</taxon>
        <taxon>Bacteroidota</taxon>
        <taxon>Chitinophagia</taxon>
        <taxon>Chitinophagales</taxon>
        <taxon>Chitinophagaceae</taxon>
        <taxon>Ginsengibacter</taxon>
    </lineage>
</organism>
<protein>
    <submittedName>
        <fullName evidence="5">HU family DNA-binding protein</fullName>
    </submittedName>
</protein>
<evidence type="ECO:0000313" key="6">
    <source>
        <dbReference type="Proteomes" id="UP000326903"/>
    </source>
</evidence>
<dbReference type="InterPro" id="IPR020816">
    <property type="entry name" value="Histone-like_DNA-bd_CS"/>
</dbReference>
<keyword evidence="3 5" id="KW-0238">DNA-binding</keyword>
<evidence type="ECO:0000256" key="1">
    <source>
        <dbReference type="ARBA" id="ARBA00010529"/>
    </source>
</evidence>
<reference evidence="5 6" key="1">
    <citation type="submission" date="2019-09" db="EMBL/GenBank/DDBJ databases">
        <title>Draft genome sequence of Ginsengibacter sp. BR5-29.</title>
        <authorList>
            <person name="Im W.-T."/>
        </authorList>
    </citation>
    <scope>NUCLEOTIDE SEQUENCE [LARGE SCALE GENOMIC DNA]</scope>
    <source>
        <strain evidence="5 6">BR5-29</strain>
    </source>
</reference>
<dbReference type="PANTHER" id="PTHR33175:SF3">
    <property type="entry name" value="DNA-BINDING PROTEIN HU-BETA"/>
    <property type="match status" value="1"/>
</dbReference>
<evidence type="ECO:0000256" key="2">
    <source>
        <dbReference type="ARBA" id="ARBA00023067"/>
    </source>
</evidence>
<dbReference type="InterPro" id="IPR010992">
    <property type="entry name" value="IHF-like_DNA-bd_dom_sf"/>
</dbReference>
<gene>
    <name evidence="5" type="ORF">FW778_21355</name>
</gene>
<comment type="similarity">
    <text evidence="1 4">Belongs to the bacterial histone-like protein family.</text>
</comment>
<dbReference type="InterPro" id="IPR000119">
    <property type="entry name" value="Hist_DNA-bd"/>
</dbReference>
<evidence type="ECO:0000313" key="5">
    <source>
        <dbReference type="EMBL" id="KAA9035509.1"/>
    </source>
</evidence>
<dbReference type="Proteomes" id="UP000326903">
    <property type="component" value="Unassembled WGS sequence"/>
</dbReference>
<dbReference type="SUPFAM" id="SSF47729">
    <property type="entry name" value="IHF-like DNA-binding proteins"/>
    <property type="match status" value="1"/>
</dbReference>
<dbReference type="RefSeq" id="WP_150416929.1">
    <property type="nucleotide sequence ID" value="NZ_VYQF01000012.1"/>
</dbReference>
<comment type="caution">
    <text evidence="5">The sequence shown here is derived from an EMBL/GenBank/DDBJ whole genome shotgun (WGS) entry which is preliminary data.</text>
</comment>
<sequence>MNKAELIQKISKDAGITKLQATLLINSLTDSITKTLKNGGKVTLNGFGTFAVSKRAARQGRNPHTGALIKVKNKNIARFKAANIFQNIVGGGTDDTGPMRTKK</sequence>
<dbReference type="GO" id="GO:0003677">
    <property type="term" value="F:DNA binding"/>
    <property type="evidence" value="ECO:0007669"/>
    <property type="project" value="UniProtKB-KW"/>
</dbReference>
<dbReference type="PRINTS" id="PR01727">
    <property type="entry name" value="DNABINDINGHU"/>
</dbReference>
<dbReference type="PANTHER" id="PTHR33175">
    <property type="entry name" value="DNA-BINDING PROTEIN HU"/>
    <property type="match status" value="1"/>
</dbReference>
<dbReference type="GO" id="GO:0030261">
    <property type="term" value="P:chromosome condensation"/>
    <property type="evidence" value="ECO:0007669"/>
    <property type="project" value="UniProtKB-KW"/>
</dbReference>
<proteinExistence type="inferred from homology"/>
<name>A0A5J5ICH7_9BACT</name>
<dbReference type="GO" id="GO:0005829">
    <property type="term" value="C:cytosol"/>
    <property type="evidence" value="ECO:0007669"/>
    <property type="project" value="TreeGrafter"/>
</dbReference>
<dbReference type="PROSITE" id="PS00045">
    <property type="entry name" value="HISTONE_LIKE"/>
    <property type="match status" value="1"/>
</dbReference>
<dbReference type="Gene3D" id="4.10.520.10">
    <property type="entry name" value="IHF-like DNA-binding proteins"/>
    <property type="match status" value="1"/>
</dbReference>
<evidence type="ECO:0000256" key="4">
    <source>
        <dbReference type="RuleBase" id="RU003939"/>
    </source>
</evidence>